<evidence type="ECO:0000256" key="1">
    <source>
        <dbReference type="ARBA" id="ARBA00002744"/>
    </source>
</evidence>
<comment type="subcellular location">
    <subcellularLocation>
        <location evidence="2">Secreted</location>
    </subcellularLocation>
</comment>
<comment type="function">
    <text evidence="1">Plays a role in neuronal plasticity and the proteolytic action may subserve structural reorganizations associated with learning and memory operations.</text>
</comment>
<feature type="domain" description="SRCR" evidence="19">
    <location>
        <begin position="81"/>
        <end position="188"/>
    </location>
</feature>
<dbReference type="InterPro" id="IPR018114">
    <property type="entry name" value="TRYPSIN_HIS"/>
</dbReference>
<protein>
    <recommendedName>
        <fullName evidence="3">Neurotrypsin</fullName>
    </recommendedName>
    <alternativeName>
        <fullName evidence="12">Serine protease 12</fullName>
    </alternativeName>
</protein>
<dbReference type="FunFam" id="4.10.400.10:FF:000065">
    <property type="entry name" value="Transmembrane protease serine 7"/>
    <property type="match status" value="1"/>
</dbReference>
<feature type="domain" description="Kringle" evidence="17">
    <location>
        <begin position="1"/>
        <end position="33"/>
    </location>
</feature>
<keyword evidence="9 16" id="KW-0720">Serine protease</keyword>
<dbReference type="PROSITE" id="PS00135">
    <property type="entry name" value="TRYPSIN_SER"/>
    <property type="match status" value="2"/>
</dbReference>
<evidence type="ECO:0000256" key="9">
    <source>
        <dbReference type="ARBA" id="ARBA00022825"/>
    </source>
</evidence>
<evidence type="ECO:0000256" key="15">
    <source>
        <dbReference type="PROSITE-ProRule" id="PRU00196"/>
    </source>
</evidence>
<dbReference type="Gene3D" id="4.10.400.10">
    <property type="entry name" value="Low-density Lipoprotein Receptor"/>
    <property type="match status" value="2"/>
</dbReference>
<dbReference type="Gene3D" id="3.10.250.10">
    <property type="entry name" value="SRCR-like domain"/>
    <property type="match status" value="1"/>
</dbReference>
<dbReference type="PROSITE" id="PS00134">
    <property type="entry name" value="TRYPSIN_HIS"/>
    <property type="match status" value="1"/>
</dbReference>
<proteinExistence type="predicted"/>
<keyword evidence="5 13" id="KW-0420">Kringle</keyword>
<dbReference type="FunFam" id="2.40.10.10:FF:000068">
    <property type="entry name" value="transmembrane protease serine 2"/>
    <property type="match status" value="1"/>
</dbReference>
<dbReference type="Pfam" id="PF00057">
    <property type="entry name" value="Ldl_recept_a"/>
    <property type="match status" value="2"/>
</dbReference>
<dbReference type="PRINTS" id="PR00258">
    <property type="entry name" value="SPERACTRCPTR"/>
</dbReference>
<dbReference type="PROSITE" id="PS50070">
    <property type="entry name" value="KRINGLE_2"/>
    <property type="match status" value="1"/>
</dbReference>
<dbReference type="InterPro" id="IPR043504">
    <property type="entry name" value="Peptidase_S1_PA_chymotrypsin"/>
</dbReference>
<evidence type="ECO:0000256" key="16">
    <source>
        <dbReference type="RuleBase" id="RU363034"/>
    </source>
</evidence>
<dbReference type="InterPro" id="IPR038178">
    <property type="entry name" value="Kringle_sf"/>
</dbReference>
<evidence type="ECO:0000256" key="11">
    <source>
        <dbReference type="ARBA" id="ARBA00023180"/>
    </source>
</evidence>
<dbReference type="SUPFAM" id="SSF57424">
    <property type="entry name" value="LDL receptor-like module"/>
    <property type="match status" value="2"/>
</dbReference>
<evidence type="ECO:0000256" key="13">
    <source>
        <dbReference type="PROSITE-ProRule" id="PRU00121"/>
    </source>
</evidence>
<dbReference type="SUPFAM" id="SSF50494">
    <property type="entry name" value="Trypsin-like serine proteases"/>
    <property type="match status" value="2"/>
</dbReference>
<dbReference type="CDD" id="cd00190">
    <property type="entry name" value="Tryp_SPc"/>
    <property type="match status" value="1"/>
</dbReference>
<keyword evidence="4" id="KW-0964">Secreted</keyword>
<dbReference type="InterPro" id="IPR001254">
    <property type="entry name" value="Trypsin_dom"/>
</dbReference>
<evidence type="ECO:0000256" key="8">
    <source>
        <dbReference type="ARBA" id="ARBA00022801"/>
    </source>
</evidence>
<comment type="caution">
    <text evidence="15">Lacks conserved residue(s) required for the propagation of feature annotation.</text>
</comment>
<dbReference type="SMART" id="SM00202">
    <property type="entry name" value="SR"/>
    <property type="match status" value="1"/>
</dbReference>
<keyword evidence="10 15" id="KW-1015">Disulfide bond</keyword>
<dbReference type="Pfam" id="PF00530">
    <property type="entry name" value="SRCR"/>
    <property type="match status" value="1"/>
</dbReference>
<dbReference type="PANTHER" id="PTHR24252:SF10">
    <property type="entry name" value="SERINE PROTEASE 56"/>
    <property type="match status" value="1"/>
</dbReference>
<keyword evidence="8 16" id="KW-0378">Hydrolase</keyword>
<evidence type="ECO:0000313" key="20">
    <source>
        <dbReference type="EMBL" id="KAH9361596.1"/>
    </source>
</evidence>
<feature type="disulfide bond" evidence="14">
    <location>
        <begin position="46"/>
        <end position="64"/>
    </location>
</feature>
<keyword evidence="21" id="KW-1185">Reference proteome</keyword>
<dbReference type="InterPro" id="IPR009003">
    <property type="entry name" value="Peptidase_S1_PA"/>
</dbReference>
<organism evidence="20 21">
    <name type="scientific">Haemaphysalis longicornis</name>
    <name type="common">Bush tick</name>
    <dbReference type="NCBI Taxonomy" id="44386"/>
    <lineage>
        <taxon>Eukaryota</taxon>
        <taxon>Metazoa</taxon>
        <taxon>Ecdysozoa</taxon>
        <taxon>Arthropoda</taxon>
        <taxon>Chelicerata</taxon>
        <taxon>Arachnida</taxon>
        <taxon>Acari</taxon>
        <taxon>Parasitiformes</taxon>
        <taxon>Ixodida</taxon>
        <taxon>Ixodoidea</taxon>
        <taxon>Ixodidae</taxon>
        <taxon>Haemaphysalinae</taxon>
        <taxon>Haemaphysalis</taxon>
    </lineage>
</organism>
<evidence type="ECO:0000256" key="14">
    <source>
        <dbReference type="PROSITE-ProRule" id="PRU00124"/>
    </source>
</evidence>
<dbReference type="GO" id="GO:0016020">
    <property type="term" value="C:membrane"/>
    <property type="evidence" value="ECO:0007669"/>
    <property type="project" value="InterPro"/>
</dbReference>
<dbReference type="PROSITE" id="PS50068">
    <property type="entry name" value="LDLRA_2"/>
    <property type="match status" value="2"/>
</dbReference>
<dbReference type="PROSITE" id="PS00021">
    <property type="entry name" value="KRINGLE_1"/>
    <property type="match status" value="1"/>
</dbReference>
<dbReference type="AlphaFoldDB" id="A0A9J6FI73"/>
<keyword evidence="11" id="KW-0325">Glycoprotein</keyword>
<feature type="disulfide bond" evidence="14">
    <location>
        <begin position="58"/>
        <end position="73"/>
    </location>
</feature>
<feature type="disulfide bond" evidence="15">
    <location>
        <begin position="157"/>
        <end position="167"/>
    </location>
</feature>
<dbReference type="OMA" id="FCAGHVH"/>
<dbReference type="SMART" id="SM00192">
    <property type="entry name" value="LDLa"/>
    <property type="match status" value="2"/>
</dbReference>
<dbReference type="GO" id="GO:0004252">
    <property type="term" value="F:serine-type endopeptidase activity"/>
    <property type="evidence" value="ECO:0007669"/>
    <property type="project" value="InterPro"/>
</dbReference>
<keyword evidence="7" id="KW-0732">Signal</keyword>
<feature type="domain" description="Peptidase S1" evidence="18">
    <location>
        <begin position="278"/>
        <end position="509"/>
    </location>
</feature>
<dbReference type="SMART" id="SM00130">
    <property type="entry name" value="KR"/>
    <property type="match status" value="1"/>
</dbReference>
<evidence type="ECO:0000256" key="12">
    <source>
        <dbReference type="ARBA" id="ARBA00030576"/>
    </source>
</evidence>
<dbReference type="InterPro" id="IPR033116">
    <property type="entry name" value="TRYPSIN_SER"/>
</dbReference>
<dbReference type="InterPro" id="IPR001314">
    <property type="entry name" value="Peptidase_S1A"/>
</dbReference>
<dbReference type="VEuPathDB" id="VectorBase:HLOH_062651"/>
<evidence type="ECO:0000259" key="19">
    <source>
        <dbReference type="PROSITE" id="PS50287"/>
    </source>
</evidence>
<evidence type="ECO:0000256" key="7">
    <source>
        <dbReference type="ARBA" id="ARBA00022729"/>
    </source>
</evidence>
<evidence type="ECO:0000313" key="21">
    <source>
        <dbReference type="Proteomes" id="UP000821853"/>
    </source>
</evidence>
<evidence type="ECO:0000256" key="5">
    <source>
        <dbReference type="ARBA" id="ARBA00022572"/>
    </source>
</evidence>
<dbReference type="PANTHER" id="PTHR24252">
    <property type="entry name" value="ACROSIN-RELATED"/>
    <property type="match status" value="1"/>
</dbReference>
<evidence type="ECO:0000256" key="2">
    <source>
        <dbReference type="ARBA" id="ARBA00004613"/>
    </source>
</evidence>
<dbReference type="Proteomes" id="UP000821853">
    <property type="component" value="Chromosome 1"/>
</dbReference>
<dbReference type="FunFam" id="3.10.250.10:FF:000001">
    <property type="entry name" value="Lysyl oxidase 4 isoform X1"/>
    <property type="match status" value="1"/>
</dbReference>
<gene>
    <name evidence="20" type="ORF">HPB48_001473</name>
</gene>
<evidence type="ECO:0000256" key="6">
    <source>
        <dbReference type="ARBA" id="ARBA00022670"/>
    </source>
</evidence>
<comment type="caution">
    <text evidence="20">The sequence shown here is derived from an EMBL/GenBank/DDBJ whole genome shotgun (WGS) entry which is preliminary data.</text>
</comment>
<dbReference type="SUPFAM" id="SSF56487">
    <property type="entry name" value="SRCR-like"/>
    <property type="match status" value="1"/>
</dbReference>
<dbReference type="PRINTS" id="PR00722">
    <property type="entry name" value="CHYMOTRYPSIN"/>
</dbReference>
<dbReference type="InterPro" id="IPR036772">
    <property type="entry name" value="SRCR-like_dom_sf"/>
</dbReference>
<dbReference type="InterPro" id="IPR001190">
    <property type="entry name" value="SRCR"/>
</dbReference>
<dbReference type="Gene3D" id="2.40.10.10">
    <property type="entry name" value="Trypsin-like serine proteases"/>
    <property type="match status" value="2"/>
</dbReference>
<dbReference type="InterPro" id="IPR036055">
    <property type="entry name" value="LDL_receptor-like_sf"/>
</dbReference>
<evidence type="ECO:0000259" key="17">
    <source>
        <dbReference type="PROSITE" id="PS50070"/>
    </source>
</evidence>
<evidence type="ECO:0000259" key="18">
    <source>
        <dbReference type="PROSITE" id="PS50240"/>
    </source>
</evidence>
<name>A0A9J6FI73_HAELO</name>
<dbReference type="InterPro" id="IPR000001">
    <property type="entry name" value="Kringle"/>
</dbReference>
<dbReference type="Pfam" id="PF00089">
    <property type="entry name" value="Trypsin"/>
    <property type="match status" value="2"/>
</dbReference>
<keyword evidence="6 16" id="KW-0645">Protease</keyword>
<dbReference type="OrthoDB" id="6477838at2759"/>
<dbReference type="InterPro" id="IPR018056">
    <property type="entry name" value="Kringle_CS"/>
</dbReference>
<dbReference type="Gene3D" id="2.40.20.10">
    <property type="entry name" value="Plasminogen Kringle 4"/>
    <property type="match status" value="1"/>
</dbReference>
<dbReference type="PROSITE" id="PS50240">
    <property type="entry name" value="TRYPSIN_DOM"/>
    <property type="match status" value="1"/>
</dbReference>
<evidence type="ECO:0000256" key="10">
    <source>
        <dbReference type="ARBA" id="ARBA00023157"/>
    </source>
</evidence>
<dbReference type="GO" id="GO:0005576">
    <property type="term" value="C:extracellular region"/>
    <property type="evidence" value="ECO:0007669"/>
    <property type="project" value="UniProtKB-SubCell"/>
</dbReference>
<dbReference type="InterPro" id="IPR013806">
    <property type="entry name" value="Kringle-like"/>
</dbReference>
<dbReference type="PROSITE" id="PS50287">
    <property type="entry name" value="SRCR_2"/>
    <property type="match status" value="1"/>
</dbReference>
<dbReference type="PROSITE" id="PS01209">
    <property type="entry name" value="LDLRA_1"/>
    <property type="match status" value="2"/>
</dbReference>
<accession>A0A9J6FI73</accession>
<sequence>MRDHNYCRSPDGDSTPWCFVSEFDYEHCDIPDCSRLHANCTGLFRCRNGKCIERYLLCDIANDCGDGSDETNCVSRMDFQVRLGGGPQDSRAEGRVEVKVHDQWGLVCDDNWDAEAASVVCRELGFPLGAIEATKESRHGLPPEEDAAGIFMDDVLCLGNETSLAHCAFPGWKKHNCFTNETAGVRCRTKVCGESEFECSGSCIPYYLVCNEQRDCLDGSDEMLSCDNKDTCGMPKYHPRMDQASTLLQHYASRHNRIVFNTHMHEDVATRRRITGRIVDGIPAHYGAHPWLVDIRLRDYSGQTMHWCGGAILTPTLILSAAHCFKFTKNASQLVVRVGQYKLYALDPYELEFQVEALRVHEAFNPDTFFNDICLLKIRSAGQHRIHFNEYVKPVCLPTQQDTYVGGSYCIIAGWGKTFAYEGRQPRSAVLQTAAVPLYQPGQCEQPGVYGNRIQQGMFCAGHVHGGMDACHGDSGGPLICRSVSGSAVLQTAAVPLYQPGQCEQPGVYGNRIQQGMFCAGHVHGGMDACHGDSGGPLICRSVSGR</sequence>
<reference evidence="20 21" key="1">
    <citation type="journal article" date="2020" name="Cell">
        <title>Large-Scale Comparative Analyses of Tick Genomes Elucidate Their Genetic Diversity and Vector Capacities.</title>
        <authorList>
            <consortium name="Tick Genome and Microbiome Consortium (TIGMIC)"/>
            <person name="Jia N."/>
            <person name="Wang J."/>
            <person name="Shi W."/>
            <person name="Du L."/>
            <person name="Sun Y."/>
            <person name="Zhan W."/>
            <person name="Jiang J.F."/>
            <person name="Wang Q."/>
            <person name="Zhang B."/>
            <person name="Ji P."/>
            <person name="Bell-Sakyi L."/>
            <person name="Cui X.M."/>
            <person name="Yuan T.T."/>
            <person name="Jiang B.G."/>
            <person name="Yang W.F."/>
            <person name="Lam T.T."/>
            <person name="Chang Q.C."/>
            <person name="Ding S.J."/>
            <person name="Wang X.J."/>
            <person name="Zhu J.G."/>
            <person name="Ruan X.D."/>
            <person name="Zhao L."/>
            <person name="Wei J.T."/>
            <person name="Ye R.Z."/>
            <person name="Que T.C."/>
            <person name="Du C.H."/>
            <person name="Zhou Y.H."/>
            <person name="Cheng J.X."/>
            <person name="Dai P.F."/>
            <person name="Guo W.B."/>
            <person name="Han X.H."/>
            <person name="Huang E.J."/>
            <person name="Li L.F."/>
            <person name="Wei W."/>
            <person name="Gao Y.C."/>
            <person name="Liu J.Z."/>
            <person name="Shao H.Z."/>
            <person name="Wang X."/>
            <person name="Wang C.C."/>
            <person name="Yang T.C."/>
            <person name="Huo Q.B."/>
            <person name="Li W."/>
            <person name="Chen H.Y."/>
            <person name="Chen S.E."/>
            <person name="Zhou L.G."/>
            <person name="Ni X.B."/>
            <person name="Tian J.H."/>
            <person name="Sheng Y."/>
            <person name="Liu T."/>
            <person name="Pan Y.S."/>
            <person name="Xia L.Y."/>
            <person name="Li J."/>
            <person name="Zhao F."/>
            <person name="Cao W.C."/>
        </authorList>
    </citation>
    <scope>NUCLEOTIDE SEQUENCE [LARGE SCALE GENOMIC DNA]</scope>
    <source>
        <strain evidence="20">HaeL-2018</strain>
    </source>
</reference>
<dbReference type="InterPro" id="IPR023415">
    <property type="entry name" value="LDLR_class-A_CS"/>
</dbReference>
<dbReference type="SMART" id="SM00020">
    <property type="entry name" value="Tryp_SPc"/>
    <property type="match status" value="1"/>
</dbReference>
<evidence type="ECO:0000256" key="4">
    <source>
        <dbReference type="ARBA" id="ARBA00022525"/>
    </source>
</evidence>
<dbReference type="GO" id="GO:0006508">
    <property type="term" value="P:proteolysis"/>
    <property type="evidence" value="ECO:0007669"/>
    <property type="project" value="UniProtKB-KW"/>
</dbReference>
<dbReference type="InterPro" id="IPR002172">
    <property type="entry name" value="LDrepeatLR_classA_rpt"/>
</dbReference>
<dbReference type="CDD" id="cd00112">
    <property type="entry name" value="LDLa"/>
    <property type="match status" value="2"/>
</dbReference>
<evidence type="ECO:0000256" key="3">
    <source>
        <dbReference type="ARBA" id="ARBA00017669"/>
    </source>
</evidence>
<dbReference type="EMBL" id="JABSTR010000001">
    <property type="protein sequence ID" value="KAH9361596.1"/>
    <property type="molecule type" value="Genomic_DNA"/>
</dbReference>
<dbReference type="SUPFAM" id="SSF57440">
    <property type="entry name" value="Kringle-like"/>
    <property type="match status" value="1"/>
</dbReference>